<feature type="non-terminal residue" evidence="2">
    <location>
        <position position="1"/>
    </location>
</feature>
<name>A0A0L0FNI1_9EUKA</name>
<gene>
    <name evidence="2" type="ORF">SARC_09192</name>
</gene>
<proteinExistence type="predicted"/>
<keyword evidence="3" id="KW-1185">Reference proteome</keyword>
<evidence type="ECO:0000313" key="3">
    <source>
        <dbReference type="Proteomes" id="UP000054560"/>
    </source>
</evidence>
<feature type="compositionally biased region" description="Polar residues" evidence="1">
    <location>
        <begin position="31"/>
        <end position="45"/>
    </location>
</feature>
<dbReference type="GeneID" id="25909696"/>
<feature type="region of interest" description="Disordered" evidence="1">
    <location>
        <begin position="1"/>
        <end position="79"/>
    </location>
</feature>
<accession>A0A0L0FNI1</accession>
<dbReference type="Proteomes" id="UP000054560">
    <property type="component" value="Unassembled WGS sequence"/>
</dbReference>
<sequence>KSKNKSSDSKEISLQPIVDEGTAESEKIDNGSKSPRTISGSSGFSMRNRMSMKRISATDPKTASVKEIEEETETTETELDDRPLTGDEIMETLDLMTYMDHGWPVCDACEALVEDDMTEGRKDKGMWCSQCQKYFYQRNSEDEEFEVAIPSRTLRATHTHQGVSYLQLEPNFISRYFFTANVVELLLEIHSKTRTCTKYFAESTRKL</sequence>
<feature type="compositionally biased region" description="Basic and acidic residues" evidence="1">
    <location>
        <begin position="1"/>
        <end position="11"/>
    </location>
</feature>
<dbReference type="AlphaFoldDB" id="A0A0L0FNI1"/>
<dbReference type="EMBL" id="KQ242502">
    <property type="protein sequence ID" value="KNC78370.1"/>
    <property type="molecule type" value="Genomic_DNA"/>
</dbReference>
<evidence type="ECO:0000256" key="1">
    <source>
        <dbReference type="SAM" id="MobiDB-lite"/>
    </source>
</evidence>
<evidence type="ECO:0000313" key="2">
    <source>
        <dbReference type="EMBL" id="KNC78370.1"/>
    </source>
</evidence>
<protein>
    <submittedName>
        <fullName evidence="2">Uncharacterized protein</fullName>
    </submittedName>
</protein>
<reference evidence="2 3" key="1">
    <citation type="submission" date="2011-02" db="EMBL/GenBank/DDBJ databases">
        <title>The Genome Sequence of Sphaeroforma arctica JP610.</title>
        <authorList>
            <consortium name="The Broad Institute Genome Sequencing Platform"/>
            <person name="Russ C."/>
            <person name="Cuomo C."/>
            <person name="Young S.K."/>
            <person name="Zeng Q."/>
            <person name="Gargeya S."/>
            <person name="Alvarado L."/>
            <person name="Berlin A."/>
            <person name="Chapman S.B."/>
            <person name="Chen Z."/>
            <person name="Freedman E."/>
            <person name="Gellesch M."/>
            <person name="Goldberg J."/>
            <person name="Griggs A."/>
            <person name="Gujja S."/>
            <person name="Heilman E."/>
            <person name="Heiman D."/>
            <person name="Howarth C."/>
            <person name="Mehta T."/>
            <person name="Neiman D."/>
            <person name="Pearson M."/>
            <person name="Roberts A."/>
            <person name="Saif S."/>
            <person name="Shea T."/>
            <person name="Shenoy N."/>
            <person name="Sisk P."/>
            <person name="Stolte C."/>
            <person name="Sykes S."/>
            <person name="White J."/>
            <person name="Yandava C."/>
            <person name="Burger G."/>
            <person name="Gray M.W."/>
            <person name="Holland P.W.H."/>
            <person name="King N."/>
            <person name="Lang F.B.F."/>
            <person name="Roger A.J."/>
            <person name="Ruiz-Trillo I."/>
            <person name="Haas B."/>
            <person name="Nusbaum C."/>
            <person name="Birren B."/>
        </authorList>
    </citation>
    <scope>NUCLEOTIDE SEQUENCE [LARGE SCALE GENOMIC DNA]</scope>
    <source>
        <strain evidence="2 3">JP610</strain>
    </source>
</reference>
<dbReference type="RefSeq" id="XP_014152272.1">
    <property type="nucleotide sequence ID" value="XM_014296797.1"/>
</dbReference>
<organism evidence="2 3">
    <name type="scientific">Sphaeroforma arctica JP610</name>
    <dbReference type="NCBI Taxonomy" id="667725"/>
    <lineage>
        <taxon>Eukaryota</taxon>
        <taxon>Ichthyosporea</taxon>
        <taxon>Ichthyophonida</taxon>
        <taxon>Sphaeroforma</taxon>
    </lineage>
</organism>
<feature type="compositionally biased region" description="Acidic residues" evidence="1">
    <location>
        <begin position="68"/>
        <end position="79"/>
    </location>
</feature>